<dbReference type="PANTHER" id="PTHR35807:SF1">
    <property type="entry name" value="TRANSCRIPTIONAL REGULATOR REDD"/>
    <property type="match status" value="1"/>
</dbReference>
<dbReference type="Proteomes" id="UP000002785">
    <property type="component" value="Chromosome"/>
</dbReference>
<dbReference type="InterPro" id="IPR011990">
    <property type="entry name" value="TPR-like_helical_dom_sf"/>
</dbReference>
<keyword evidence="6" id="KW-1185">Reference proteome</keyword>
<dbReference type="Gene3D" id="1.25.40.10">
    <property type="entry name" value="Tetratricopeptide repeat domain"/>
    <property type="match status" value="1"/>
</dbReference>
<dbReference type="InterPro" id="IPR005158">
    <property type="entry name" value="BTAD"/>
</dbReference>
<dbReference type="InterPro" id="IPR016032">
    <property type="entry name" value="Sig_transdc_resp-reg_C-effctor"/>
</dbReference>
<evidence type="ECO:0000256" key="3">
    <source>
        <dbReference type="ARBA" id="ARBA00023163"/>
    </source>
</evidence>
<keyword evidence="3" id="KW-0804">Transcription</keyword>
<sequence length="272" mass="30390">MNIQLLGCVELHAADRKLVSISPAVGLLLAALAWSPNIFVSDQDVIDRIWEARPPLHPRNALYTLATRLRKALHTTNAEHGSCEVVRRQSGYVLAVEDETVDTYRFRALARKARSLAFRGEQEAALDLYEEAVAQWHGDPLCGIDATWAEAARATLRHEWRSVLLTSAELGLRLNRHNDYLPQLHDLVALHPHDERAVGLLMLALYQSGRVDEALLCFQTIRGKLIDALGDEPGPELRALHERILLRNQHTPSGPPRLDTLIQEPTGTLSIV</sequence>
<dbReference type="RefSeq" id="WP_007384258.1">
    <property type="nucleotide sequence ID" value="NZ_CM000951.1"/>
</dbReference>
<reference evidence="5" key="1">
    <citation type="submission" date="2009-10" db="EMBL/GenBank/DDBJ databases">
        <title>The genome sequence of Streptomyces sviceus strain ATCC 29083.</title>
        <authorList>
            <consortium name="The Broad Institute Genome Sequencing Platform"/>
            <consortium name="Broad Institute Microbial Sequencing Center"/>
            <person name="Fischbach M."/>
            <person name="Godfrey P."/>
            <person name="Ward D."/>
            <person name="Young S."/>
            <person name="Zeng Q."/>
            <person name="Koehrsen M."/>
            <person name="Alvarado L."/>
            <person name="Berlin A.M."/>
            <person name="Bochicchio J."/>
            <person name="Borenstein D."/>
            <person name="Chapman S.B."/>
            <person name="Chen Z."/>
            <person name="Engels R."/>
            <person name="Freedman E."/>
            <person name="Gellesch M."/>
            <person name="Goldberg J."/>
            <person name="Griggs A."/>
            <person name="Gujja S."/>
            <person name="Heilman E.R."/>
            <person name="Heiman D.I."/>
            <person name="Hepburn T.A."/>
            <person name="Howarth C."/>
            <person name="Jen D."/>
            <person name="Larson L."/>
            <person name="Lewis B."/>
            <person name="Mehta T."/>
            <person name="Park D."/>
            <person name="Pearson M."/>
            <person name="Richards J."/>
            <person name="Roberts A."/>
            <person name="Saif S."/>
            <person name="Shea T.D."/>
            <person name="Shenoy N."/>
            <person name="Sisk P."/>
            <person name="Stolte C."/>
            <person name="Sykes S.N."/>
            <person name="Thomson T."/>
            <person name="Walk T."/>
            <person name="White J."/>
            <person name="Yandava C."/>
            <person name="Straight P."/>
            <person name="Clardy J."/>
            <person name="Hung D."/>
            <person name="Kolter R."/>
            <person name="Mekalanos J."/>
            <person name="Walker S."/>
            <person name="Walsh C.T."/>
            <person name="Wieland-Brown L.C."/>
            <person name="Haas B."/>
            <person name="Nusbaum C."/>
            <person name="Birren B."/>
        </authorList>
    </citation>
    <scope>NUCLEOTIDE SEQUENCE [LARGE SCALE GENOMIC DNA]</scope>
    <source>
        <strain evidence="5">ATCC 29083</strain>
    </source>
</reference>
<keyword evidence="1" id="KW-0902">Two-component regulatory system</keyword>
<gene>
    <name evidence="5" type="ORF">SSEG_03306</name>
</gene>
<keyword evidence="2" id="KW-0805">Transcription regulation</keyword>
<dbReference type="PANTHER" id="PTHR35807">
    <property type="entry name" value="TRANSCRIPTIONAL REGULATOR REDD-RELATED"/>
    <property type="match status" value="1"/>
</dbReference>
<dbReference type="GO" id="GO:0006355">
    <property type="term" value="P:regulation of DNA-templated transcription"/>
    <property type="evidence" value="ECO:0007669"/>
    <property type="project" value="InterPro"/>
</dbReference>
<evidence type="ECO:0000256" key="2">
    <source>
        <dbReference type="ARBA" id="ARBA00023015"/>
    </source>
</evidence>
<protein>
    <submittedName>
        <fullName evidence="5">Transcriptional regulator</fullName>
    </submittedName>
</protein>
<evidence type="ECO:0000259" key="4">
    <source>
        <dbReference type="SMART" id="SM01043"/>
    </source>
</evidence>
<dbReference type="GO" id="GO:0003677">
    <property type="term" value="F:DNA binding"/>
    <property type="evidence" value="ECO:0007669"/>
    <property type="project" value="InterPro"/>
</dbReference>
<dbReference type="InterPro" id="IPR051677">
    <property type="entry name" value="AfsR-DnrI-RedD_regulator"/>
</dbReference>
<dbReference type="eggNOG" id="COG3629">
    <property type="taxonomic scope" value="Bacteria"/>
</dbReference>
<dbReference type="InterPro" id="IPR036388">
    <property type="entry name" value="WH-like_DNA-bd_sf"/>
</dbReference>
<dbReference type="AlphaFoldDB" id="B5HV71"/>
<dbReference type="Gene3D" id="1.10.10.10">
    <property type="entry name" value="Winged helix-like DNA-binding domain superfamily/Winged helix DNA-binding domain"/>
    <property type="match status" value="1"/>
</dbReference>
<dbReference type="SUPFAM" id="SSF46894">
    <property type="entry name" value="C-terminal effector domain of the bipartite response regulators"/>
    <property type="match status" value="1"/>
</dbReference>
<evidence type="ECO:0000256" key="1">
    <source>
        <dbReference type="ARBA" id="ARBA00023012"/>
    </source>
</evidence>
<dbReference type="OrthoDB" id="4336084at2"/>
<dbReference type="SMART" id="SM01043">
    <property type="entry name" value="BTAD"/>
    <property type="match status" value="1"/>
</dbReference>
<accession>B5HV71</accession>
<dbReference type="HOGENOM" id="CLU_004665_0_1_11"/>
<name>B5HV71_STRX2</name>
<dbReference type="GO" id="GO:0000160">
    <property type="term" value="P:phosphorelay signal transduction system"/>
    <property type="evidence" value="ECO:0007669"/>
    <property type="project" value="UniProtKB-KW"/>
</dbReference>
<dbReference type="EMBL" id="CM000951">
    <property type="protein sequence ID" value="EDY56726.1"/>
    <property type="molecule type" value="Genomic_DNA"/>
</dbReference>
<evidence type="ECO:0000313" key="5">
    <source>
        <dbReference type="EMBL" id="EDY56726.1"/>
    </source>
</evidence>
<dbReference type="Pfam" id="PF03704">
    <property type="entry name" value="BTAD"/>
    <property type="match status" value="1"/>
</dbReference>
<feature type="domain" description="Bacterial transcriptional activator" evidence="4">
    <location>
        <begin position="101"/>
        <end position="245"/>
    </location>
</feature>
<evidence type="ECO:0000313" key="6">
    <source>
        <dbReference type="Proteomes" id="UP000002785"/>
    </source>
</evidence>
<organism evidence="5 6">
    <name type="scientific">Streptomyces sviceus (strain ATCC 29083 / DSM 924 / JCM 4929 / NBRC 13980 / NCIMB 11184 / NRRL 5439 / UC 5370)</name>
    <dbReference type="NCBI Taxonomy" id="463191"/>
    <lineage>
        <taxon>Bacteria</taxon>
        <taxon>Bacillati</taxon>
        <taxon>Actinomycetota</taxon>
        <taxon>Actinomycetes</taxon>
        <taxon>Kitasatosporales</taxon>
        <taxon>Streptomycetaceae</taxon>
        <taxon>Streptomyces</taxon>
    </lineage>
</organism>
<proteinExistence type="predicted"/>
<dbReference type="CDD" id="cd15831">
    <property type="entry name" value="BTAD"/>
    <property type="match status" value="1"/>
</dbReference>
<dbReference type="SUPFAM" id="SSF48452">
    <property type="entry name" value="TPR-like"/>
    <property type="match status" value="1"/>
</dbReference>